<evidence type="ECO:0000313" key="4">
    <source>
        <dbReference type="Proteomes" id="UP000800094"/>
    </source>
</evidence>
<protein>
    <submittedName>
        <fullName evidence="3">Uncharacterized protein</fullName>
    </submittedName>
</protein>
<keyword evidence="2" id="KW-0732">Signal</keyword>
<feature type="region of interest" description="Disordered" evidence="1">
    <location>
        <begin position="234"/>
        <end position="256"/>
    </location>
</feature>
<gene>
    <name evidence="3" type="ORF">BU26DRAFT_505864</name>
</gene>
<feature type="chain" id="PRO_5025617354" evidence="2">
    <location>
        <begin position="21"/>
        <end position="281"/>
    </location>
</feature>
<feature type="region of interest" description="Disordered" evidence="1">
    <location>
        <begin position="44"/>
        <end position="66"/>
    </location>
</feature>
<sequence length="281" mass="29266">MKFTTSTLLSTSAILATSAALTPTSGTSYRLVINSTNPAISGSSLALKDDPTANTSPNALGSWSTGEPREEYTFTFSPNPDNDKLYELKGAVRQTHLILTGNDAAMPLYDVAIGADPTPAGDDKLFTNNFMIYNDNELLHAQRWGVTHNASDMVGSGTWRACKNNTEYDYLVLWYDGLSALQDYYEGCETVLLNIEEVGSSGASITGVPAPTATGSGGFITGVPAPTGTNTGFITGVSAPTGNSSGTGARPTPTSFEGAAPQLGMASALISFVFGAAAFML</sequence>
<reference evidence="3" key="1">
    <citation type="journal article" date="2020" name="Stud. Mycol.">
        <title>101 Dothideomycetes genomes: a test case for predicting lifestyles and emergence of pathogens.</title>
        <authorList>
            <person name="Haridas S."/>
            <person name="Albert R."/>
            <person name="Binder M."/>
            <person name="Bloem J."/>
            <person name="Labutti K."/>
            <person name="Salamov A."/>
            <person name="Andreopoulos B."/>
            <person name="Baker S."/>
            <person name="Barry K."/>
            <person name="Bills G."/>
            <person name="Bluhm B."/>
            <person name="Cannon C."/>
            <person name="Castanera R."/>
            <person name="Culley D."/>
            <person name="Daum C."/>
            <person name="Ezra D."/>
            <person name="Gonzalez J."/>
            <person name="Henrissat B."/>
            <person name="Kuo A."/>
            <person name="Liang C."/>
            <person name="Lipzen A."/>
            <person name="Lutzoni F."/>
            <person name="Magnuson J."/>
            <person name="Mondo S."/>
            <person name="Nolan M."/>
            <person name="Ohm R."/>
            <person name="Pangilinan J."/>
            <person name="Park H.-J."/>
            <person name="Ramirez L."/>
            <person name="Alfaro M."/>
            <person name="Sun H."/>
            <person name="Tritt A."/>
            <person name="Yoshinaga Y."/>
            <person name="Zwiers L.-H."/>
            <person name="Turgeon B."/>
            <person name="Goodwin S."/>
            <person name="Spatafora J."/>
            <person name="Crous P."/>
            <person name="Grigoriev I."/>
        </authorList>
    </citation>
    <scope>NUCLEOTIDE SEQUENCE</scope>
    <source>
        <strain evidence="3">CBS 122368</strain>
    </source>
</reference>
<evidence type="ECO:0000313" key="3">
    <source>
        <dbReference type="EMBL" id="KAF2248109.1"/>
    </source>
</evidence>
<accession>A0A6A6ID21</accession>
<dbReference type="OrthoDB" id="3497702at2759"/>
<keyword evidence="4" id="KW-1185">Reference proteome</keyword>
<dbReference type="EMBL" id="ML987196">
    <property type="protein sequence ID" value="KAF2248109.1"/>
    <property type="molecule type" value="Genomic_DNA"/>
</dbReference>
<dbReference type="RefSeq" id="XP_033683113.1">
    <property type="nucleotide sequence ID" value="XM_033826876.1"/>
</dbReference>
<organism evidence="3 4">
    <name type="scientific">Trematosphaeria pertusa</name>
    <dbReference type="NCBI Taxonomy" id="390896"/>
    <lineage>
        <taxon>Eukaryota</taxon>
        <taxon>Fungi</taxon>
        <taxon>Dikarya</taxon>
        <taxon>Ascomycota</taxon>
        <taxon>Pezizomycotina</taxon>
        <taxon>Dothideomycetes</taxon>
        <taxon>Pleosporomycetidae</taxon>
        <taxon>Pleosporales</taxon>
        <taxon>Massarineae</taxon>
        <taxon>Trematosphaeriaceae</taxon>
        <taxon>Trematosphaeria</taxon>
    </lineage>
</organism>
<dbReference type="Proteomes" id="UP000800094">
    <property type="component" value="Unassembled WGS sequence"/>
</dbReference>
<evidence type="ECO:0000256" key="1">
    <source>
        <dbReference type="SAM" id="MobiDB-lite"/>
    </source>
</evidence>
<dbReference type="AlphaFoldDB" id="A0A6A6ID21"/>
<dbReference type="GeneID" id="54580206"/>
<proteinExistence type="predicted"/>
<name>A0A6A6ID21_9PLEO</name>
<feature type="compositionally biased region" description="Polar residues" evidence="1">
    <location>
        <begin position="52"/>
        <end position="65"/>
    </location>
</feature>
<feature type="signal peptide" evidence="2">
    <location>
        <begin position="1"/>
        <end position="20"/>
    </location>
</feature>
<evidence type="ECO:0000256" key="2">
    <source>
        <dbReference type="SAM" id="SignalP"/>
    </source>
</evidence>
<feature type="compositionally biased region" description="Polar residues" evidence="1">
    <location>
        <begin position="234"/>
        <end position="255"/>
    </location>
</feature>